<reference evidence="2 3" key="1">
    <citation type="submission" date="2019-02" db="EMBL/GenBank/DDBJ databases">
        <title>Bacterial novel species Emticicia sp. 17J42-9 isolated from soil.</title>
        <authorList>
            <person name="Jung H.-Y."/>
        </authorList>
    </citation>
    <scope>NUCLEOTIDE SEQUENCE [LARGE SCALE GENOMIC DNA]</scope>
    <source>
        <strain evidence="2 3">17J42-9</strain>
    </source>
</reference>
<feature type="chain" id="PRO_5020378001" evidence="1">
    <location>
        <begin position="19"/>
        <end position="247"/>
    </location>
</feature>
<keyword evidence="3" id="KW-1185">Reference proteome</keyword>
<proteinExistence type="predicted"/>
<dbReference type="Pfam" id="PF22252">
    <property type="entry name" value="PNGase_F-II_N"/>
    <property type="match status" value="1"/>
</dbReference>
<organism evidence="2 3">
    <name type="scientific">Emticicia agri</name>
    <dbReference type="NCBI Taxonomy" id="2492393"/>
    <lineage>
        <taxon>Bacteria</taxon>
        <taxon>Pseudomonadati</taxon>
        <taxon>Bacteroidota</taxon>
        <taxon>Cytophagia</taxon>
        <taxon>Cytophagales</taxon>
        <taxon>Leadbetterellaceae</taxon>
        <taxon>Emticicia</taxon>
    </lineage>
</organism>
<keyword evidence="1" id="KW-0732">Signal</keyword>
<comment type="caution">
    <text evidence="2">The sequence shown here is derived from an EMBL/GenBank/DDBJ whole genome shotgun (WGS) entry which is preliminary data.</text>
</comment>
<dbReference type="InterPro" id="IPR005901">
    <property type="entry name" value="GLPGLI"/>
</dbReference>
<sequence>MKKLFLFIALVISQLAMAQMQEGVIDYEFKVNMHKGLGKDQENMKGMIPEFRTSKNRLYFTPTESLYTNIEEDPEEINGNIGGGNVQMRFTRPQMDLYRNFEASKFVTLTDFAGKKFRIEDSLKTSPWKFVDETKKIAGYDCKKATFFNEETKQEVVAWYTEALISPAGPQGFWGLPGLILQADLNDGSTLITASKIELKKLGNEIKVPTGGKKVSNKEFKKIRDDYMKEMGMQPGSAGPRIMIRTN</sequence>
<gene>
    <name evidence="2" type="ORF">EWM59_16900</name>
</gene>
<evidence type="ECO:0000313" key="2">
    <source>
        <dbReference type="EMBL" id="RYU94478.1"/>
    </source>
</evidence>
<evidence type="ECO:0000313" key="3">
    <source>
        <dbReference type="Proteomes" id="UP000293162"/>
    </source>
</evidence>
<evidence type="ECO:0000256" key="1">
    <source>
        <dbReference type="SAM" id="SignalP"/>
    </source>
</evidence>
<dbReference type="Proteomes" id="UP000293162">
    <property type="component" value="Unassembled WGS sequence"/>
</dbReference>
<protein>
    <submittedName>
        <fullName evidence="2">GLPGLI family protein</fullName>
    </submittedName>
</protein>
<dbReference type="NCBIfam" id="TIGR01200">
    <property type="entry name" value="GLPGLI"/>
    <property type="match status" value="1"/>
</dbReference>
<name>A0A4Q5LXH8_9BACT</name>
<feature type="signal peptide" evidence="1">
    <location>
        <begin position="1"/>
        <end position="18"/>
    </location>
</feature>
<dbReference type="EMBL" id="SEWF01000025">
    <property type="protein sequence ID" value="RYU94478.1"/>
    <property type="molecule type" value="Genomic_DNA"/>
</dbReference>
<dbReference type="RefSeq" id="WP_130022412.1">
    <property type="nucleotide sequence ID" value="NZ_SEWF01000025.1"/>
</dbReference>
<dbReference type="AlphaFoldDB" id="A0A4Q5LXH8"/>
<accession>A0A4Q5LXH8</accession>
<dbReference type="OrthoDB" id="1440774at2"/>